<dbReference type="EMBL" id="AMQS01000004">
    <property type="protein sequence ID" value="EKF52211.1"/>
    <property type="molecule type" value="Genomic_DNA"/>
</dbReference>
<dbReference type="PANTHER" id="PTHR36433">
    <property type="entry name" value="HYPOTHETICAL CYTOSOLIC PROTEIN"/>
    <property type="match status" value="1"/>
</dbReference>
<accession>K2PXR2</accession>
<name>K2PXR2_9LACT</name>
<protein>
    <submittedName>
        <fullName evidence="1">Uncharacterized protein</fullName>
    </submittedName>
</protein>
<comment type="caution">
    <text evidence="1">The sequence shown here is derived from an EMBL/GenBank/DDBJ whole genome shotgun (WGS) entry which is preliminary data.</text>
</comment>
<dbReference type="Gene3D" id="2.40.50.480">
    <property type="match status" value="1"/>
</dbReference>
<gene>
    <name evidence="1" type="ORF">C426_0484</name>
</gene>
<evidence type="ECO:0000313" key="2">
    <source>
        <dbReference type="Proteomes" id="UP000006787"/>
    </source>
</evidence>
<dbReference type="Pfam" id="PF06486">
    <property type="entry name" value="DUF1093"/>
    <property type="match status" value="1"/>
</dbReference>
<dbReference type="PATRIC" id="fig|1231377.3.peg.486"/>
<organism evidence="1 2">
    <name type="scientific">Lactococcus garvieae DCC43</name>
    <dbReference type="NCBI Taxonomy" id="1231377"/>
    <lineage>
        <taxon>Bacteria</taxon>
        <taxon>Bacillati</taxon>
        <taxon>Bacillota</taxon>
        <taxon>Bacilli</taxon>
        <taxon>Lactobacillales</taxon>
        <taxon>Streptococcaceae</taxon>
        <taxon>Lactococcus</taxon>
    </lineage>
</organism>
<dbReference type="PANTHER" id="PTHR36433:SF2">
    <property type="entry name" value="YXEA FAMILY PROTEIN"/>
    <property type="match status" value="1"/>
</dbReference>
<dbReference type="InterPro" id="IPR036166">
    <property type="entry name" value="YxeA-like_sf"/>
</dbReference>
<dbReference type="AlphaFoldDB" id="K2PXR2"/>
<evidence type="ECO:0000313" key="1">
    <source>
        <dbReference type="EMBL" id="EKF52211.1"/>
    </source>
</evidence>
<dbReference type="SUPFAM" id="SSF159121">
    <property type="entry name" value="BC4932-like"/>
    <property type="match status" value="1"/>
</dbReference>
<reference evidence="1 2" key="1">
    <citation type="journal article" date="2012" name="J. Bacteriol.">
        <title>Genome Sequence of the Bacteriocin-Producing Strain Lactococcus garvieae DCC43.</title>
        <authorList>
            <person name="Gabrielsen C."/>
            <person name="Brede D.A."/>
            <person name="Hernandez P.E."/>
            <person name="Nes I.F."/>
            <person name="Diep D.B."/>
        </authorList>
    </citation>
    <scope>NUCLEOTIDE SEQUENCE [LARGE SCALE GENOMIC DNA]</scope>
    <source>
        <strain evidence="1 2">DCC43</strain>
    </source>
</reference>
<dbReference type="Proteomes" id="UP000006787">
    <property type="component" value="Unassembled WGS sequence"/>
</dbReference>
<dbReference type="NCBIfam" id="TIGR01655">
    <property type="entry name" value="yxeA_fam"/>
    <property type="match status" value="1"/>
</dbReference>
<proteinExistence type="predicted"/>
<sequence length="57" mass="6622">MDGYNSKGEKKNLTFTAIHNLKRGVYLKIATDEYSNVIDWEEVAKREIPQEALDHLE</sequence>
<dbReference type="InterPro" id="IPR006542">
    <property type="entry name" value="DUF1093"/>
</dbReference>